<evidence type="ECO:0000313" key="2">
    <source>
        <dbReference type="Proteomes" id="UP000552241"/>
    </source>
</evidence>
<reference evidence="1 2" key="1">
    <citation type="submission" date="2020-07" db="EMBL/GenBank/DDBJ databases">
        <title>Moheibacter lacus sp. nov., a member of the family Flavobacteriaceae isolated from freshwater lake sediment.</title>
        <authorList>
            <person name="Liu Y."/>
        </authorList>
    </citation>
    <scope>NUCLEOTIDE SEQUENCE [LARGE SCALE GENOMIC DNA]</scope>
    <source>
        <strain evidence="1 2">BDHS18</strain>
    </source>
</reference>
<dbReference type="AlphaFoldDB" id="A0A838ZS83"/>
<comment type="caution">
    <text evidence="1">The sequence shown here is derived from an EMBL/GenBank/DDBJ whole genome shotgun (WGS) entry which is preliminary data.</text>
</comment>
<sequence>MNKTKPIFGFLIANLFLYVLLFQPIHQLEHFAHHLEFQQKFQHDFHCEHFAHISTENHCELCDFMLAPTLEYQGEELEIPVVFKTNSLSKNDEFKTFFTEELILNNSLRGPPIA</sequence>
<dbReference type="RefSeq" id="WP_182043433.1">
    <property type="nucleotide sequence ID" value="NZ_JACDZE010000002.1"/>
</dbReference>
<evidence type="ECO:0000313" key="1">
    <source>
        <dbReference type="EMBL" id="MBA5629823.1"/>
    </source>
</evidence>
<accession>A0A838ZS83</accession>
<keyword evidence="2" id="KW-1185">Reference proteome</keyword>
<proteinExistence type="predicted"/>
<organism evidence="1 2">
    <name type="scientific">Moheibacter lacus</name>
    <dbReference type="NCBI Taxonomy" id="2745851"/>
    <lineage>
        <taxon>Bacteria</taxon>
        <taxon>Pseudomonadati</taxon>
        <taxon>Bacteroidota</taxon>
        <taxon>Flavobacteriia</taxon>
        <taxon>Flavobacteriales</taxon>
        <taxon>Weeksellaceae</taxon>
        <taxon>Moheibacter</taxon>
    </lineage>
</organism>
<gene>
    <name evidence="1" type="ORF">HU137_08585</name>
</gene>
<dbReference type="Proteomes" id="UP000552241">
    <property type="component" value="Unassembled WGS sequence"/>
</dbReference>
<protein>
    <submittedName>
        <fullName evidence="1">Uncharacterized protein</fullName>
    </submittedName>
</protein>
<name>A0A838ZS83_9FLAO</name>
<dbReference type="EMBL" id="JACDZE010000002">
    <property type="protein sequence ID" value="MBA5629823.1"/>
    <property type="molecule type" value="Genomic_DNA"/>
</dbReference>